<reference evidence="3 4" key="1">
    <citation type="submission" date="2019-06" db="EMBL/GenBank/DDBJ databases">
        <authorList>
            <person name="Palmer J.M."/>
        </authorList>
    </citation>
    <scope>NUCLEOTIDE SEQUENCE [LARGE SCALE GENOMIC DNA]</scope>
    <source>
        <strain evidence="3 4">TWF788</strain>
    </source>
</reference>
<gene>
    <name evidence="3" type="ORF">TWF788_007975</name>
</gene>
<feature type="signal peptide" evidence="2">
    <location>
        <begin position="1"/>
        <end position="31"/>
    </location>
</feature>
<evidence type="ECO:0000256" key="1">
    <source>
        <dbReference type="SAM" id="MobiDB-lite"/>
    </source>
</evidence>
<feature type="compositionally biased region" description="Gly residues" evidence="1">
    <location>
        <begin position="438"/>
        <end position="449"/>
    </location>
</feature>
<dbReference type="EMBL" id="JAABOE010000048">
    <property type="protein sequence ID" value="KAF3176489.1"/>
    <property type="molecule type" value="Genomic_DNA"/>
</dbReference>
<evidence type="ECO:0000313" key="4">
    <source>
        <dbReference type="Proteomes" id="UP000479691"/>
    </source>
</evidence>
<name>A0A7C8PNZ4_ORBOL</name>
<keyword evidence="2" id="KW-0732">Signal</keyword>
<accession>A0A7C8PNZ4</accession>
<protein>
    <submittedName>
        <fullName evidence="3">Uncharacterized protein</fullName>
    </submittedName>
</protein>
<feature type="region of interest" description="Disordered" evidence="1">
    <location>
        <begin position="436"/>
        <end position="455"/>
    </location>
</feature>
<dbReference type="AlphaFoldDB" id="A0A7C8PNZ4"/>
<sequence>MVFRPSQSSHHGRLKFFVTLLSLTTISVVVSSPVLQYTSRTGSDLSTSTPNVSKTLIYATTPTLLAKEPISGTPTYQPTGSKITAHIDYKHRTGQGVDTSNTTDKGAQISSVSSGQLVRSSSASTILTATATASLASTSTTGISDFGLETAPNNYKRVLSPTLFYSRGSLQVKCRGADELIETVIRPLFEDGLPPEIQSDIIFKWRLVANSFRRNYDAWKSRGDSHGLCKYMMRVLLACRKCFCDSAGRVIARGANNPYRTSSGALEAPASCLTPSRADLCSQFLGCYCTARLVSQFNDLSEESRKLISQLPMAELKYAINRIPERILRDNPGWVFLYGDENSAQDPFRVEDMAAQSTGYTFEDEDDDVDISEWEPDEFLFGPDRFDEEGNLVALGGPEWAHKTSDNVSKGKGRAADPDSYDGPISFFWDFHPSRWNGGSGPGGEGPSSGGIFKRGLETLPQRQGDIVDSDIEVEREVVHLA</sequence>
<proteinExistence type="predicted"/>
<comment type="caution">
    <text evidence="3">The sequence shown here is derived from an EMBL/GenBank/DDBJ whole genome shotgun (WGS) entry which is preliminary data.</text>
</comment>
<evidence type="ECO:0000256" key="2">
    <source>
        <dbReference type="SAM" id="SignalP"/>
    </source>
</evidence>
<organism evidence="3 4">
    <name type="scientific">Orbilia oligospora</name>
    <name type="common">Nematode-trapping fungus</name>
    <name type="synonym">Arthrobotrys oligospora</name>
    <dbReference type="NCBI Taxonomy" id="2813651"/>
    <lineage>
        <taxon>Eukaryota</taxon>
        <taxon>Fungi</taxon>
        <taxon>Dikarya</taxon>
        <taxon>Ascomycota</taxon>
        <taxon>Pezizomycotina</taxon>
        <taxon>Orbiliomycetes</taxon>
        <taxon>Orbiliales</taxon>
        <taxon>Orbiliaceae</taxon>
        <taxon>Orbilia</taxon>
    </lineage>
</organism>
<dbReference type="Proteomes" id="UP000479691">
    <property type="component" value="Unassembled WGS sequence"/>
</dbReference>
<evidence type="ECO:0000313" key="3">
    <source>
        <dbReference type="EMBL" id="KAF3176489.1"/>
    </source>
</evidence>
<feature type="chain" id="PRO_5028920253" evidence="2">
    <location>
        <begin position="32"/>
        <end position="482"/>
    </location>
</feature>